<protein>
    <submittedName>
        <fullName evidence="2">Uncharacterized protein</fullName>
    </submittedName>
</protein>
<dbReference type="Proteomes" id="UP000887576">
    <property type="component" value="Unplaced"/>
</dbReference>
<dbReference type="WBParaSite" id="JU765_v2.g1868.t1">
    <property type="protein sequence ID" value="JU765_v2.g1868.t1"/>
    <property type="gene ID" value="JU765_v2.g1868"/>
</dbReference>
<evidence type="ECO:0000313" key="1">
    <source>
        <dbReference type="Proteomes" id="UP000887576"/>
    </source>
</evidence>
<accession>A0AC34QRE5</accession>
<proteinExistence type="predicted"/>
<organism evidence="1 2">
    <name type="scientific">Panagrolaimus sp. JU765</name>
    <dbReference type="NCBI Taxonomy" id="591449"/>
    <lineage>
        <taxon>Eukaryota</taxon>
        <taxon>Metazoa</taxon>
        <taxon>Ecdysozoa</taxon>
        <taxon>Nematoda</taxon>
        <taxon>Chromadorea</taxon>
        <taxon>Rhabditida</taxon>
        <taxon>Tylenchina</taxon>
        <taxon>Panagrolaimomorpha</taxon>
        <taxon>Panagrolaimoidea</taxon>
        <taxon>Panagrolaimidae</taxon>
        <taxon>Panagrolaimus</taxon>
    </lineage>
</organism>
<sequence length="169" mass="18233">MTIPKTNNNNLLSIPTTLIGPNGEEINKENIPIQLLSSATLPPSLPGAPLSGCPPTSQPLLNGETRLPYPCSTTTKCPESFTCYSNYPDGRNAQCCTTMLTNEDETFTRAMRPSREPIKVCPVGFIKLGATCKRSKEGGREGREGKWGRKGEREGKGTEGMGGEEWKGG</sequence>
<evidence type="ECO:0000313" key="2">
    <source>
        <dbReference type="WBParaSite" id="JU765_v2.g1868.t1"/>
    </source>
</evidence>
<name>A0AC34QRE5_9BILA</name>
<reference evidence="2" key="1">
    <citation type="submission" date="2022-11" db="UniProtKB">
        <authorList>
            <consortium name="WormBaseParasite"/>
        </authorList>
    </citation>
    <scope>IDENTIFICATION</scope>
</reference>